<protein>
    <submittedName>
        <fullName evidence="1">Uncharacterized protein</fullName>
    </submittedName>
</protein>
<dbReference type="Proteomes" id="UP001057402">
    <property type="component" value="Chromosome 6"/>
</dbReference>
<keyword evidence="2" id="KW-1185">Reference proteome</keyword>
<sequence>MVTLPMAALLASFLFGGLSAVGALTDSFESSALKALMSDLQNLPPDWSGDDDPCGSGWGGITCQNSRIISIELSGNNISGQLQGDIGSFPELRILDLSYNKGLTGTLPGTIGNLRKLTELDLVGCGFTGPIPDKIGSLENLVRLSLNSNMFIGPIPPSLGNLSRLYWLDLADNRLSGSIPISNGSTPGLDLLVNTKHFHFGNNQLSGEIPPQLFRLNLSLIHLLFDNNKLTGSIPSTLGLVQSLEVIRLDRNSLTGPVPENFNNLTGLQGLRLSNNQLTGPLPNLTGMLALTYVDMSNNSFDVSDFPPWTTTLLSLTTLILEHTEIRGAIPVSLFSLPNLQKLILKTNQINGTLDLGSGSSNQLQLIDLQTNFIDDFKQSDANYNPEVILIGNPVCQESGSSAQNYCTIAHPKASYSTPPNNCLLPICSSNQISSPDCTCSYPFTGSLVFRSLLFSDIENSTYYKMLEESMMKYAQSHQLPVESVALSNPHEDSSGNLAVSLEIFPLKADRFNRTGVLSIGFALSNQTYKPPHIFGPFYFISEGYTNFSADIKTPPKTSGSEIGIIAGAAAGGFVLVLLIALVGVYIYRRKQRPPKATDLSNLFAGWDTSKSGSDVPQLKGARWFSLEEIKKYTNNFSEANCIGAGGYGKVYRGAIPAGKPVAIKRAQVGSMQGGVEFKNEIELLSRVHHKNLVGLVGFCFEQGEQLLVYEFLPNGNLKDTLTGNSGIRLDWPRRLRVALGAARGLAYLHELADPPIIHRDIKSTNILLDEDLNAKVSDFGLSKLMESGERGHISTQVKGTMGYLDPEYYLTQQLTEKSDVYSFGILILELVTARRPIERGKYIAREVKMAIDKTKVLYGLQGIIDPRIGSGTPLKGLENFIDLAMRCLEEAGADRPSMGEVVKEIERIMQLAGLSASHKSASSSASQGEEWRRNLQHPYNNEAFFEYSGGFPLSRVEPQ</sequence>
<proteinExistence type="predicted"/>
<organism evidence="1 2">
    <name type="scientific">Melastoma candidum</name>
    <dbReference type="NCBI Taxonomy" id="119954"/>
    <lineage>
        <taxon>Eukaryota</taxon>
        <taxon>Viridiplantae</taxon>
        <taxon>Streptophyta</taxon>
        <taxon>Embryophyta</taxon>
        <taxon>Tracheophyta</taxon>
        <taxon>Spermatophyta</taxon>
        <taxon>Magnoliopsida</taxon>
        <taxon>eudicotyledons</taxon>
        <taxon>Gunneridae</taxon>
        <taxon>Pentapetalae</taxon>
        <taxon>rosids</taxon>
        <taxon>malvids</taxon>
        <taxon>Myrtales</taxon>
        <taxon>Melastomataceae</taxon>
        <taxon>Melastomatoideae</taxon>
        <taxon>Melastomateae</taxon>
        <taxon>Melastoma</taxon>
    </lineage>
</organism>
<evidence type="ECO:0000313" key="2">
    <source>
        <dbReference type="Proteomes" id="UP001057402"/>
    </source>
</evidence>
<dbReference type="EMBL" id="CM042885">
    <property type="protein sequence ID" value="KAI4367066.1"/>
    <property type="molecule type" value="Genomic_DNA"/>
</dbReference>
<evidence type="ECO:0000313" key="1">
    <source>
        <dbReference type="EMBL" id="KAI4367066.1"/>
    </source>
</evidence>
<reference evidence="2" key="1">
    <citation type="journal article" date="2023" name="Front. Plant Sci.">
        <title>Chromosomal-level genome assembly of Melastoma candidum provides insights into trichome evolution.</title>
        <authorList>
            <person name="Zhong Y."/>
            <person name="Wu W."/>
            <person name="Sun C."/>
            <person name="Zou P."/>
            <person name="Liu Y."/>
            <person name="Dai S."/>
            <person name="Zhou R."/>
        </authorList>
    </citation>
    <scope>NUCLEOTIDE SEQUENCE [LARGE SCALE GENOMIC DNA]</scope>
</reference>
<comment type="caution">
    <text evidence="1">The sequence shown here is derived from an EMBL/GenBank/DDBJ whole genome shotgun (WGS) entry which is preliminary data.</text>
</comment>
<gene>
    <name evidence="1" type="ORF">MLD38_022847</name>
</gene>
<name>A0ACB9QKM9_9MYRT</name>
<accession>A0ACB9QKM9</accession>